<evidence type="ECO:0000256" key="1">
    <source>
        <dbReference type="PROSITE-ProRule" id="PRU00267"/>
    </source>
</evidence>
<keyword evidence="1" id="KW-0539">Nucleus</keyword>
<dbReference type="GO" id="GO:0016514">
    <property type="term" value="C:SWI/SNF complex"/>
    <property type="evidence" value="ECO:0007669"/>
    <property type="project" value="TreeGrafter"/>
</dbReference>
<dbReference type="GO" id="GO:0016922">
    <property type="term" value="F:nuclear receptor binding"/>
    <property type="evidence" value="ECO:0007669"/>
    <property type="project" value="TreeGrafter"/>
</dbReference>
<dbReference type="Pfam" id="PF00505">
    <property type="entry name" value="HMG_box"/>
    <property type="match status" value="1"/>
</dbReference>
<organism evidence="5 6">
    <name type="scientific">Trichuris muris</name>
    <name type="common">Mouse whipworm</name>
    <dbReference type="NCBI Taxonomy" id="70415"/>
    <lineage>
        <taxon>Eukaryota</taxon>
        <taxon>Metazoa</taxon>
        <taxon>Ecdysozoa</taxon>
        <taxon>Nematoda</taxon>
        <taxon>Enoplea</taxon>
        <taxon>Dorylaimia</taxon>
        <taxon>Trichinellida</taxon>
        <taxon>Trichuridae</taxon>
        <taxon>Trichuris</taxon>
    </lineage>
</organism>
<feature type="compositionally biased region" description="Polar residues" evidence="3">
    <location>
        <begin position="53"/>
        <end position="63"/>
    </location>
</feature>
<dbReference type="WBParaSite" id="TMUE_2000008130.1">
    <property type="protein sequence ID" value="TMUE_2000008130.1"/>
    <property type="gene ID" value="WBGene00288092"/>
</dbReference>
<feature type="region of interest" description="Disordered" evidence="3">
    <location>
        <begin position="426"/>
        <end position="506"/>
    </location>
</feature>
<proteinExistence type="predicted"/>
<evidence type="ECO:0000313" key="6">
    <source>
        <dbReference type="WBParaSite" id="TMUE_2000008130.1"/>
    </source>
</evidence>
<reference evidence="6" key="1">
    <citation type="submission" date="2019-12" db="UniProtKB">
        <authorList>
            <consortium name="WormBaseParasite"/>
        </authorList>
    </citation>
    <scope>IDENTIFICATION</scope>
</reference>
<sequence>MLCGGFRRGGRDTVVRKVNSTIFPFQKQKSLRKRSVPPTRDLTHRQRLPLDNMSWSISASANRGSGTASSSRNLSSNAGSPFCAPAVNSNPNFRPSRIGVSMPSDGILRVPKPPEKPIMPYMRYSRRMWERVRSANPESKFWDIGKIIGRMWRELSESDKQTYFDEYEVEKAEYDKQMKAYHNSAAFQTYLAHKPKDKHDSHNSSPYCEQGVYIQPLDEESEDLDPNNYRLMSSERFARNQRLITEILNNVTIPDLRSVITTERINVLRSQVTSLSQHQATLENELRQLEEDCEVRKRRMSESHANFDKRMKEMMDNKPAMTEELFKELCEQWTKKFLDVYEQYKIRQQQLSDAQSVVVEPNSETLMEHQPTNNEENDGSARERESVDGGLTTSPDPCGKQGVSDSGDSYASHSVGNAVESDVPIFPSASASQHNGKSEDEDTFASDKTEAAVECDNGTPASPEDSIDERVGAEQQSAKVEKSNSSDNSEAEREPITGDGDTSEEI</sequence>
<feature type="compositionally biased region" description="Basic and acidic residues" evidence="3">
    <location>
        <begin position="479"/>
        <end position="496"/>
    </location>
</feature>
<feature type="compositionally biased region" description="Polar residues" evidence="3">
    <location>
        <begin position="403"/>
        <end position="414"/>
    </location>
</feature>
<dbReference type="STRING" id="70415.A0A5S6QLQ0"/>
<accession>A0A5S6QLQ0</accession>
<dbReference type="PANTHER" id="PTHR46232:SF1">
    <property type="entry name" value="SWI_SNF-RELATED MATRIX-ASSOCIATED ACTIN-DEPENDENT REGULATOR OF CHROMATIN SUBFAMILY E MEMBER 1"/>
    <property type="match status" value="1"/>
</dbReference>
<dbReference type="AlphaFoldDB" id="A0A5S6QLQ0"/>
<feature type="region of interest" description="Disordered" evidence="3">
    <location>
        <begin position="29"/>
        <end position="48"/>
    </location>
</feature>
<protein>
    <submittedName>
        <fullName evidence="6">HMG box domain-containing protein</fullName>
    </submittedName>
</protein>
<dbReference type="InterPro" id="IPR036910">
    <property type="entry name" value="HMG_box_dom_sf"/>
</dbReference>
<dbReference type="SMART" id="SM00398">
    <property type="entry name" value="HMG"/>
    <property type="match status" value="1"/>
</dbReference>
<dbReference type="CDD" id="cd21983">
    <property type="entry name" value="HMG-box_SMARCE1"/>
    <property type="match status" value="1"/>
</dbReference>
<keyword evidence="1" id="KW-0238">DNA-binding</keyword>
<dbReference type="PROSITE" id="PS50118">
    <property type="entry name" value="HMG_BOX_2"/>
    <property type="match status" value="1"/>
</dbReference>
<name>A0A5S6QLQ0_TRIMR</name>
<dbReference type="GO" id="GO:0045892">
    <property type="term" value="P:negative regulation of DNA-templated transcription"/>
    <property type="evidence" value="ECO:0007669"/>
    <property type="project" value="TreeGrafter"/>
</dbReference>
<dbReference type="Gene3D" id="1.10.30.10">
    <property type="entry name" value="High mobility group box domain"/>
    <property type="match status" value="1"/>
</dbReference>
<feature type="DNA-binding region" description="HMG box" evidence="1">
    <location>
        <begin position="114"/>
        <end position="182"/>
    </location>
</feature>
<feature type="compositionally biased region" description="Low complexity" evidence="3">
    <location>
        <begin position="64"/>
        <end position="78"/>
    </location>
</feature>
<dbReference type="GO" id="GO:0031492">
    <property type="term" value="F:nucleosomal DNA binding"/>
    <property type="evidence" value="ECO:0007669"/>
    <property type="project" value="TreeGrafter"/>
</dbReference>
<keyword evidence="2" id="KW-0175">Coiled coil</keyword>
<feature type="domain" description="HMG box" evidence="4">
    <location>
        <begin position="114"/>
        <end position="182"/>
    </location>
</feature>
<evidence type="ECO:0000256" key="3">
    <source>
        <dbReference type="SAM" id="MobiDB-lite"/>
    </source>
</evidence>
<dbReference type="PANTHER" id="PTHR46232">
    <property type="entry name" value="SMARCE1 REGULATOR OF CHROMATIN"/>
    <property type="match status" value="1"/>
</dbReference>
<feature type="compositionally biased region" description="Polar residues" evidence="3">
    <location>
        <begin position="362"/>
        <end position="374"/>
    </location>
</feature>
<feature type="coiled-coil region" evidence="2">
    <location>
        <begin position="272"/>
        <end position="299"/>
    </location>
</feature>
<evidence type="ECO:0000313" key="5">
    <source>
        <dbReference type="Proteomes" id="UP000046395"/>
    </source>
</evidence>
<feature type="region of interest" description="Disordered" evidence="3">
    <location>
        <begin position="362"/>
        <end position="414"/>
    </location>
</feature>
<dbReference type="InterPro" id="IPR009071">
    <property type="entry name" value="HMG_box_dom"/>
</dbReference>
<dbReference type="SUPFAM" id="SSF47095">
    <property type="entry name" value="HMG-box"/>
    <property type="match status" value="1"/>
</dbReference>
<evidence type="ECO:0000256" key="2">
    <source>
        <dbReference type="SAM" id="Coils"/>
    </source>
</evidence>
<evidence type="ECO:0000259" key="4">
    <source>
        <dbReference type="PROSITE" id="PS50118"/>
    </source>
</evidence>
<dbReference type="Proteomes" id="UP000046395">
    <property type="component" value="Unassembled WGS sequence"/>
</dbReference>
<feature type="region of interest" description="Disordered" evidence="3">
    <location>
        <begin position="53"/>
        <end position="78"/>
    </location>
</feature>
<keyword evidence="5" id="KW-1185">Reference proteome</keyword>